<dbReference type="AlphaFoldDB" id="A0A091BXX9"/>
<accession>A0A091BXX9</accession>
<dbReference type="Gene3D" id="3.20.20.100">
    <property type="entry name" value="NADP-dependent oxidoreductase domain"/>
    <property type="match status" value="1"/>
</dbReference>
<dbReference type="PROSITE" id="PS00062">
    <property type="entry name" value="ALDOKETO_REDUCTASE_2"/>
    <property type="match status" value="1"/>
</dbReference>
<proteinExistence type="inferred from homology"/>
<keyword evidence="3" id="KW-0560">Oxidoreductase</keyword>
<dbReference type="PATRIC" id="fig|1302648.3.peg.1471"/>
<dbReference type="FunFam" id="3.20.20.100:FF:000002">
    <property type="entry name" value="2,5-diketo-D-gluconic acid reductase A"/>
    <property type="match status" value="1"/>
</dbReference>
<feature type="site" description="Lowers pKa of active site Tyr" evidence="6">
    <location>
        <position position="76"/>
    </location>
</feature>
<dbReference type="InterPro" id="IPR018170">
    <property type="entry name" value="Aldo/ket_reductase_CS"/>
</dbReference>
<evidence type="ECO:0000256" key="4">
    <source>
        <dbReference type="PIRSR" id="PIRSR000097-1"/>
    </source>
</evidence>
<name>A0A091BXX9_9ENTE</name>
<sequence>MILDETFQLVNDVKIPKIGFGTWQTPPDDAYRATKYALDNGYKHVDTAYVYGNETNVGQAINDASVDRNEIFVTTKVPAETDSYTQAMDNIDESLQRLGLAQVDLLLIHAPRPWSRIGEVREKDDEKNIQVWKALEDAYRDGKTRAIGVSNFNVDDLKNIIENGNVKPMVNQIKCYIGNLSTGTIEFCQNNSILVEGYSPLATGGILEDKRIQKIAEKYGKSIPQVAIRYLLEKDILPLPKSVHEKYISENAKVDFSITQEDMEELDRL</sequence>
<dbReference type="EMBL" id="JPVT01000155">
    <property type="protein sequence ID" value="KFN90446.1"/>
    <property type="molecule type" value="Genomic_DNA"/>
</dbReference>
<gene>
    <name evidence="8" type="ORF">TMU3MR103_1506</name>
</gene>
<evidence type="ECO:0000313" key="8">
    <source>
        <dbReference type="EMBL" id="KFN90446.1"/>
    </source>
</evidence>
<dbReference type="Proteomes" id="UP000029381">
    <property type="component" value="Unassembled WGS sequence"/>
</dbReference>
<protein>
    <submittedName>
        <fullName evidence="8">Aldo-keto reductase family oxidoreductase</fullName>
    </submittedName>
</protein>
<dbReference type="RefSeq" id="WP_028789827.1">
    <property type="nucleotide sequence ID" value="NZ_JPVT01000155.1"/>
</dbReference>
<dbReference type="Pfam" id="PF00248">
    <property type="entry name" value="Aldo_ket_red"/>
    <property type="match status" value="1"/>
</dbReference>
<dbReference type="InterPro" id="IPR036812">
    <property type="entry name" value="NAD(P)_OxRdtase_dom_sf"/>
</dbReference>
<evidence type="ECO:0000256" key="6">
    <source>
        <dbReference type="PIRSR" id="PIRSR000097-3"/>
    </source>
</evidence>
<dbReference type="InterPro" id="IPR020471">
    <property type="entry name" value="AKR"/>
</dbReference>
<dbReference type="CDD" id="cd19071">
    <property type="entry name" value="AKR_AKR1-5-like"/>
    <property type="match status" value="1"/>
</dbReference>
<evidence type="ECO:0000259" key="7">
    <source>
        <dbReference type="Pfam" id="PF00248"/>
    </source>
</evidence>
<dbReference type="SUPFAM" id="SSF51430">
    <property type="entry name" value="NAD(P)-linked oxidoreductase"/>
    <property type="match status" value="1"/>
</dbReference>
<organism evidence="8 9">
    <name type="scientific">Tetragenococcus muriaticus 3MR10-3</name>
    <dbReference type="NCBI Taxonomy" id="1302648"/>
    <lineage>
        <taxon>Bacteria</taxon>
        <taxon>Bacillati</taxon>
        <taxon>Bacillota</taxon>
        <taxon>Bacilli</taxon>
        <taxon>Lactobacillales</taxon>
        <taxon>Enterococcaceae</taxon>
        <taxon>Tetragenococcus</taxon>
    </lineage>
</organism>
<feature type="binding site" evidence="5">
    <location>
        <position position="109"/>
    </location>
    <ligand>
        <name>substrate</name>
    </ligand>
</feature>
<evidence type="ECO:0000256" key="3">
    <source>
        <dbReference type="ARBA" id="ARBA00023002"/>
    </source>
</evidence>
<feature type="domain" description="NADP-dependent oxidoreductase" evidence="7">
    <location>
        <begin position="17"/>
        <end position="268"/>
    </location>
</feature>
<comment type="similarity">
    <text evidence="1">Belongs to the aldo/keto reductase family.</text>
</comment>
<evidence type="ECO:0000313" key="9">
    <source>
        <dbReference type="Proteomes" id="UP000029381"/>
    </source>
</evidence>
<dbReference type="PRINTS" id="PR00069">
    <property type="entry name" value="ALDKETRDTASE"/>
</dbReference>
<reference evidence="8 9" key="1">
    <citation type="submission" date="2014-08" db="EMBL/GenBank/DDBJ databases">
        <title>Genome sequence of Tetragenococcus muriaticus.</title>
        <authorList>
            <person name="Chuea-nongthon C."/>
            <person name="Rodtong S."/>
            <person name="Yongsawatdigul J."/>
            <person name="Steele J.L."/>
            <person name="Liu X.-y."/>
            <person name="Speers J."/>
            <person name="Glasner J.D."/>
            <person name="Neeno-Eckwall E.C."/>
        </authorList>
    </citation>
    <scope>NUCLEOTIDE SEQUENCE [LARGE SCALE GENOMIC DNA]</scope>
    <source>
        <strain evidence="8 9">3MR10-3</strain>
    </source>
</reference>
<dbReference type="PIRSF" id="PIRSF000097">
    <property type="entry name" value="AKR"/>
    <property type="match status" value="1"/>
</dbReference>
<keyword evidence="9" id="KW-1185">Reference proteome</keyword>
<dbReference type="GO" id="GO:0016616">
    <property type="term" value="F:oxidoreductase activity, acting on the CH-OH group of donors, NAD or NADP as acceptor"/>
    <property type="evidence" value="ECO:0007669"/>
    <property type="project" value="UniProtKB-ARBA"/>
</dbReference>
<comment type="caution">
    <text evidence="8">The sequence shown here is derived from an EMBL/GenBank/DDBJ whole genome shotgun (WGS) entry which is preliminary data.</text>
</comment>
<evidence type="ECO:0000256" key="2">
    <source>
        <dbReference type="ARBA" id="ARBA00022857"/>
    </source>
</evidence>
<keyword evidence="2" id="KW-0521">NADP</keyword>
<dbReference type="PANTHER" id="PTHR43827:SF3">
    <property type="entry name" value="NADP-DEPENDENT OXIDOREDUCTASE DOMAIN-CONTAINING PROTEIN"/>
    <property type="match status" value="1"/>
</dbReference>
<evidence type="ECO:0000256" key="1">
    <source>
        <dbReference type="ARBA" id="ARBA00007905"/>
    </source>
</evidence>
<feature type="active site" description="Proton donor" evidence="4">
    <location>
        <position position="51"/>
    </location>
</feature>
<dbReference type="PANTHER" id="PTHR43827">
    <property type="entry name" value="2,5-DIKETO-D-GLUCONIC ACID REDUCTASE"/>
    <property type="match status" value="1"/>
</dbReference>
<evidence type="ECO:0000256" key="5">
    <source>
        <dbReference type="PIRSR" id="PIRSR000097-2"/>
    </source>
</evidence>
<dbReference type="InterPro" id="IPR023210">
    <property type="entry name" value="NADP_OxRdtase_dom"/>
</dbReference>